<evidence type="ECO:0000259" key="3">
    <source>
        <dbReference type="PROSITE" id="PS50075"/>
    </source>
</evidence>
<dbReference type="PROSITE" id="PS50075">
    <property type="entry name" value="CARRIER"/>
    <property type="match status" value="1"/>
</dbReference>
<keyword evidence="5" id="KW-1185">Reference proteome</keyword>
<evidence type="ECO:0000256" key="2">
    <source>
        <dbReference type="ARBA" id="ARBA00022553"/>
    </source>
</evidence>
<evidence type="ECO:0000256" key="1">
    <source>
        <dbReference type="ARBA" id="ARBA00022450"/>
    </source>
</evidence>
<sequence length="93" mass="10516">MTPSFDDVRRVLHDHLVHEILLRPEPLGPDTDLFEAGFDSLSLTRVLVFVEDRFGLRIPDEEVVVDELSTLERMARFVTVRIEAAAVSAGGRR</sequence>
<dbReference type="InterPro" id="IPR006162">
    <property type="entry name" value="Ppantetheine_attach_site"/>
</dbReference>
<keyword evidence="1" id="KW-0596">Phosphopantetheine</keyword>
<dbReference type="STRING" id="52.CMC5_013300"/>
<dbReference type="InterPro" id="IPR036736">
    <property type="entry name" value="ACP-like_sf"/>
</dbReference>
<evidence type="ECO:0000313" key="4">
    <source>
        <dbReference type="EMBL" id="AKT37200.1"/>
    </source>
</evidence>
<organism evidence="4 5">
    <name type="scientific">Chondromyces crocatus</name>
    <dbReference type="NCBI Taxonomy" id="52"/>
    <lineage>
        <taxon>Bacteria</taxon>
        <taxon>Pseudomonadati</taxon>
        <taxon>Myxococcota</taxon>
        <taxon>Polyangia</taxon>
        <taxon>Polyangiales</taxon>
        <taxon>Polyangiaceae</taxon>
        <taxon>Chondromyces</taxon>
    </lineage>
</organism>
<dbReference type="Gene3D" id="1.10.1200.10">
    <property type="entry name" value="ACP-like"/>
    <property type="match status" value="1"/>
</dbReference>
<dbReference type="EMBL" id="CP012159">
    <property type="protein sequence ID" value="AKT37200.1"/>
    <property type="molecule type" value="Genomic_DNA"/>
</dbReference>
<proteinExistence type="predicted"/>
<dbReference type="KEGG" id="ccro:CMC5_013300"/>
<dbReference type="OrthoDB" id="9804551at2"/>
<dbReference type="Pfam" id="PF00550">
    <property type="entry name" value="PP-binding"/>
    <property type="match status" value="1"/>
</dbReference>
<protein>
    <submittedName>
        <fullName evidence="4">Acyl carrier protein</fullName>
    </submittedName>
</protein>
<dbReference type="AlphaFoldDB" id="A0A0K1E8L7"/>
<dbReference type="PROSITE" id="PS00012">
    <property type="entry name" value="PHOSPHOPANTETHEINE"/>
    <property type="match status" value="1"/>
</dbReference>
<dbReference type="Proteomes" id="UP000067626">
    <property type="component" value="Chromosome"/>
</dbReference>
<gene>
    <name evidence="4" type="primary">acpP</name>
    <name evidence="4" type="ORF">CMC5_013300</name>
</gene>
<keyword evidence="2" id="KW-0597">Phosphoprotein</keyword>
<dbReference type="InterPro" id="IPR009081">
    <property type="entry name" value="PP-bd_ACP"/>
</dbReference>
<feature type="domain" description="Carrier" evidence="3">
    <location>
        <begin position="2"/>
        <end position="82"/>
    </location>
</feature>
<reference evidence="4 5" key="1">
    <citation type="submission" date="2015-07" db="EMBL/GenBank/DDBJ databases">
        <title>Genome analysis of myxobacterium Chondromyces crocatus Cm c5 reveals a high potential for natural compound synthesis and the genetic basis for the loss of fruiting body formation.</title>
        <authorList>
            <person name="Zaburannyi N."/>
            <person name="Bunk B."/>
            <person name="Maier J."/>
            <person name="Overmann J."/>
            <person name="Mueller R."/>
        </authorList>
    </citation>
    <scope>NUCLEOTIDE SEQUENCE [LARGE SCALE GENOMIC DNA]</scope>
    <source>
        <strain evidence="4 5">Cm c5</strain>
    </source>
</reference>
<accession>A0A0K1E8L7</accession>
<evidence type="ECO:0000313" key="5">
    <source>
        <dbReference type="Proteomes" id="UP000067626"/>
    </source>
</evidence>
<name>A0A0K1E8L7_CHOCO</name>
<dbReference type="SUPFAM" id="SSF47336">
    <property type="entry name" value="ACP-like"/>
    <property type="match status" value="1"/>
</dbReference>